<name>A0A2M4B739_9DIPT</name>
<organism evidence="1">
    <name type="scientific">Anopheles triannulatus</name>
    <dbReference type="NCBI Taxonomy" id="58253"/>
    <lineage>
        <taxon>Eukaryota</taxon>
        <taxon>Metazoa</taxon>
        <taxon>Ecdysozoa</taxon>
        <taxon>Arthropoda</taxon>
        <taxon>Hexapoda</taxon>
        <taxon>Insecta</taxon>
        <taxon>Pterygota</taxon>
        <taxon>Neoptera</taxon>
        <taxon>Endopterygota</taxon>
        <taxon>Diptera</taxon>
        <taxon>Nematocera</taxon>
        <taxon>Culicoidea</taxon>
        <taxon>Culicidae</taxon>
        <taxon>Anophelinae</taxon>
        <taxon>Anopheles</taxon>
    </lineage>
</organism>
<protein>
    <submittedName>
        <fullName evidence="1">Putative secreted protein</fullName>
    </submittedName>
</protein>
<evidence type="ECO:0000313" key="1">
    <source>
        <dbReference type="EMBL" id="MBW48810.1"/>
    </source>
</evidence>
<sequence length="78" mass="8700">MLMLVWSGVTVCHADPHCYPIDMLRLFSSVLCALICQQTLKWLYRFISLLKCPGLAIAPSGTEPLASVPSLYPCRVPY</sequence>
<accession>A0A2M4B739</accession>
<dbReference type="AlphaFoldDB" id="A0A2M4B739"/>
<dbReference type="EMBL" id="GGFK01015489">
    <property type="protein sequence ID" value="MBW48810.1"/>
    <property type="molecule type" value="Transcribed_RNA"/>
</dbReference>
<proteinExistence type="predicted"/>
<reference evidence="1" key="1">
    <citation type="submission" date="2018-01" db="EMBL/GenBank/DDBJ databases">
        <title>An insight into the sialome of Amazonian anophelines.</title>
        <authorList>
            <person name="Ribeiro J.M."/>
            <person name="Scarpassa V."/>
            <person name="Calvo E."/>
        </authorList>
    </citation>
    <scope>NUCLEOTIDE SEQUENCE</scope>
    <source>
        <tissue evidence="1">Salivary glands</tissue>
    </source>
</reference>